<organism evidence="2 3">
    <name type="scientific">Dreissena polymorpha</name>
    <name type="common">Zebra mussel</name>
    <name type="synonym">Mytilus polymorpha</name>
    <dbReference type="NCBI Taxonomy" id="45954"/>
    <lineage>
        <taxon>Eukaryota</taxon>
        <taxon>Metazoa</taxon>
        <taxon>Spiralia</taxon>
        <taxon>Lophotrochozoa</taxon>
        <taxon>Mollusca</taxon>
        <taxon>Bivalvia</taxon>
        <taxon>Autobranchia</taxon>
        <taxon>Heteroconchia</taxon>
        <taxon>Euheterodonta</taxon>
        <taxon>Imparidentia</taxon>
        <taxon>Neoheterodontei</taxon>
        <taxon>Myida</taxon>
        <taxon>Dreissenoidea</taxon>
        <taxon>Dreissenidae</taxon>
        <taxon>Dreissena</taxon>
    </lineage>
</organism>
<dbReference type="PANTHER" id="PTHR46791:SF5">
    <property type="entry name" value="CLR5 DOMAIN-CONTAINING PROTEIN-RELATED"/>
    <property type="match status" value="1"/>
</dbReference>
<dbReference type="AlphaFoldDB" id="A0A9D4N9S9"/>
<reference evidence="2" key="2">
    <citation type="submission" date="2020-11" db="EMBL/GenBank/DDBJ databases">
        <authorList>
            <person name="McCartney M.A."/>
            <person name="Auch B."/>
            <person name="Kono T."/>
            <person name="Mallez S."/>
            <person name="Becker A."/>
            <person name="Gohl D.M."/>
            <person name="Silverstein K.A.T."/>
            <person name="Koren S."/>
            <person name="Bechman K.B."/>
            <person name="Herman A."/>
            <person name="Abrahante J.E."/>
            <person name="Garbe J."/>
        </authorList>
    </citation>
    <scope>NUCLEOTIDE SEQUENCE</scope>
    <source>
        <strain evidence="2">Duluth1</strain>
        <tissue evidence="2">Whole animal</tissue>
    </source>
</reference>
<feature type="domain" description="Integrase core" evidence="1">
    <location>
        <begin position="6"/>
        <end position="101"/>
    </location>
</feature>
<protein>
    <recommendedName>
        <fullName evidence="1">Integrase core domain-containing protein</fullName>
    </recommendedName>
</protein>
<dbReference type="PANTHER" id="PTHR46791">
    <property type="entry name" value="EXPRESSED PROTEIN"/>
    <property type="match status" value="1"/>
</dbReference>
<evidence type="ECO:0000259" key="1">
    <source>
        <dbReference type="Pfam" id="PF24764"/>
    </source>
</evidence>
<evidence type="ECO:0000313" key="3">
    <source>
        <dbReference type="Proteomes" id="UP000828390"/>
    </source>
</evidence>
<reference evidence="2" key="1">
    <citation type="journal article" date="2019" name="bioRxiv">
        <title>The Genome of the Zebra Mussel, Dreissena polymorpha: A Resource for Invasive Species Research.</title>
        <authorList>
            <person name="McCartney M.A."/>
            <person name="Auch B."/>
            <person name="Kono T."/>
            <person name="Mallez S."/>
            <person name="Zhang Y."/>
            <person name="Obille A."/>
            <person name="Becker A."/>
            <person name="Abrahante J.E."/>
            <person name="Garbe J."/>
            <person name="Badalamenti J.P."/>
            <person name="Herman A."/>
            <person name="Mangelson H."/>
            <person name="Liachko I."/>
            <person name="Sullivan S."/>
            <person name="Sone E.D."/>
            <person name="Koren S."/>
            <person name="Silverstein K.A.T."/>
            <person name="Beckman K.B."/>
            <person name="Gohl D.M."/>
        </authorList>
    </citation>
    <scope>NUCLEOTIDE SEQUENCE</scope>
    <source>
        <strain evidence="2">Duluth1</strain>
        <tissue evidence="2">Whole animal</tissue>
    </source>
</reference>
<sequence>MLQQIDIGSVVTGKSVHNQRIERVWRDVYDEVLGFYSESFYFMEDEGVYIIDSLHICAQHYVYMGRINQSLVTWCEAWNTHRLRTLKSSPIRLWTAGMANNPVSVPEGTQGIFYGE</sequence>
<dbReference type="Proteomes" id="UP000828390">
    <property type="component" value="Unassembled WGS sequence"/>
</dbReference>
<gene>
    <name evidence="2" type="ORF">DPMN_013386</name>
</gene>
<name>A0A9D4N9S9_DREPO</name>
<dbReference type="Pfam" id="PF24764">
    <property type="entry name" value="rva_4"/>
    <property type="match status" value="1"/>
</dbReference>
<comment type="caution">
    <text evidence="2">The sequence shown here is derived from an EMBL/GenBank/DDBJ whole genome shotgun (WGS) entry which is preliminary data.</text>
</comment>
<dbReference type="InterPro" id="IPR058913">
    <property type="entry name" value="Integrase_dom_put"/>
</dbReference>
<keyword evidence="3" id="KW-1185">Reference proteome</keyword>
<proteinExistence type="predicted"/>
<evidence type="ECO:0000313" key="2">
    <source>
        <dbReference type="EMBL" id="KAH3889332.1"/>
    </source>
</evidence>
<dbReference type="EMBL" id="JAIWYP010000001">
    <property type="protein sequence ID" value="KAH3889332.1"/>
    <property type="molecule type" value="Genomic_DNA"/>
</dbReference>
<accession>A0A9D4N9S9</accession>